<dbReference type="FunFam" id="3.40.50.300:FF:001039">
    <property type="entry name" value="ATP-dependent RNA helicase DDX60"/>
    <property type="match status" value="1"/>
</dbReference>
<dbReference type="InterPro" id="IPR055124">
    <property type="entry name" value="PIN-like_DDX60"/>
</dbReference>
<dbReference type="GO" id="GO:0003676">
    <property type="term" value="F:nucleic acid binding"/>
    <property type="evidence" value="ECO:0007669"/>
    <property type="project" value="InterPro"/>
</dbReference>
<dbReference type="InterPro" id="IPR014001">
    <property type="entry name" value="Helicase_ATP-bd"/>
</dbReference>
<organism evidence="9">
    <name type="scientific">Vitrella brassicaformis</name>
    <dbReference type="NCBI Taxonomy" id="1169539"/>
    <lineage>
        <taxon>Eukaryota</taxon>
        <taxon>Sar</taxon>
        <taxon>Alveolata</taxon>
        <taxon>Colpodellida</taxon>
        <taxon>Vitrellaceae</taxon>
        <taxon>Vitrella</taxon>
    </lineage>
</organism>
<dbReference type="Pfam" id="PF00271">
    <property type="entry name" value="Helicase_C"/>
    <property type="match status" value="1"/>
</dbReference>
<dbReference type="PROSITE" id="PS51194">
    <property type="entry name" value="HELICASE_CTER"/>
    <property type="match status" value="1"/>
</dbReference>
<keyword evidence="4" id="KW-0067">ATP-binding</keyword>
<dbReference type="Gene3D" id="3.40.50.300">
    <property type="entry name" value="P-loop containing nucleotide triphosphate hydrolases"/>
    <property type="match status" value="2"/>
</dbReference>
<evidence type="ECO:0000259" key="7">
    <source>
        <dbReference type="PROSITE" id="PS51194"/>
    </source>
</evidence>
<feature type="domain" description="Helicase ATP-binding" evidence="6">
    <location>
        <begin position="988"/>
        <end position="1159"/>
    </location>
</feature>
<evidence type="ECO:0000256" key="2">
    <source>
        <dbReference type="ARBA" id="ARBA00022801"/>
    </source>
</evidence>
<feature type="region of interest" description="Disordered" evidence="5">
    <location>
        <begin position="355"/>
        <end position="377"/>
    </location>
</feature>
<feature type="region of interest" description="Disordered" evidence="5">
    <location>
        <begin position="279"/>
        <end position="305"/>
    </location>
</feature>
<dbReference type="SUPFAM" id="SSF52540">
    <property type="entry name" value="P-loop containing nucleoside triphosphate hydrolases"/>
    <property type="match status" value="1"/>
</dbReference>
<dbReference type="EMBL" id="HBGB01027770">
    <property type="protein sequence ID" value="CAD9061129.1"/>
    <property type="molecule type" value="Transcribed_RNA"/>
</dbReference>
<dbReference type="GO" id="GO:0005524">
    <property type="term" value="F:ATP binding"/>
    <property type="evidence" value="ECO:0007669"/>
    <property type="project" value="UniProtKB-KW"/>
</dbReference>
<evidence type="ECO:0000313" key="9">
    <source>
        <dbReference type="EMBL" id="CAD9061130.1"/>
    </source>
</evidence>
<dbReference type="PANTHER" id="PTHR44533">
    <property type="entry name" value="DEAD/H RNA HELICASE, PUTATIVE-RELATED"/>
    <property type="match status" value="1"/>
</dbReference>
<feature type="compositionally biased region" description="Acidic residues" evidence="5">
    <location>
        <begin position="1312"/>
        <end position="1328"/>
    </location>
</feature>
<sequence>MDEDIPEVDIDIDFAPEDAFLEAEEAFVEEEIVETSASTLLSIPAGEPVPLSLLRHRGLWPSGKKADIVSELGGTNLFLVHGEALLVHLLRSIWCRSYQSLWEIQPLVVIYQFERFLANLKECGCVFRLVFFDIFEWHFCDHLALWCLRQAVLLHCRRYQLEPLVFYDWYGEDWHRYINDWHPAFVLSGDDPYVGNPPPPNTPLTASSFPEDQPCPFLIPWGFLVACLTQGTSVALFYDIERQGRRVVAHTLPVDFGHPVLNNNLQSFLPRYVEATKRRLESGSADDEEEETAHGAGVDSLNGGGAEETAPRLLHQFFQELGQSFPSNTTEASRFRPGLRSFLAVDWLRELLGDDDDAEEATSESGQGDEDDDEEESLLTVLGQQGLRYLTAIIGKLLLLHDWLLQSMPLQMRCHSTCTKSDWRFYEDIEDTLLSTFFEATTKRLSEISSMFTAIERRQTGREAAHDHLLSAVSDVCDYFDSRLFRTTMVVIAQRVSEDTHTQDWCIDSSFFGMSGSEVSLLDWAWQMMMSVERTKRLGFSASFFPLDLRPLAKVLPLASIPSLPPPPSTAGGSQAILAMRSTFLEGFLVSNQLPGTLEIEDSALDVAEQPLFRDEDWQPEPNIVDPIYEILREDAEKEEELPEWLKKKMSKLKSDAERRQALMKFKLKREQRGKTTLHAYAKSLTGADKLHHPIVQRKEGSKPEDDDEKKKPKMSSKAKEILERTEQAQREKMKAADSVQIKEIDAAVEKLGSITDPDVFCTSLLNQTAGYYRVMDAFNDFPAITNLLKLPESQMKVLIKIAKCSCSSLHQMRPSNITTPSKRSGVRRAVCLLFRLVHDIFNAYIDVIDGKDVSTLQEILLSLGMRDSAKHLFLAWKRNKQAAAPPLKGEKDGKRQEKKGKVPKQKEKKTGKATEAHSATAATPSQSVDLDQFRVKRAKEVIHFKVPTDAEIDFQLKFMGGDLERTTGATSDKRVNFKPDAWQKRLLDIVDKNESALVCAPTASGKTFICYYAMEKVLRADSESVIAYVAPSKALVNQVDAEIYARFSSKQYPAFSKTVLSGTWTEEYHNRPLDCQVLVTVPSVLELILMSPEERKWINRLRYVIFDEVHCIGNQEQGGSSWEHLLQLIPCPFLALSATVGNPTAFYEWLTRAHTAAPVSMIVHHERYSDLLKYVYFDGNLYPLNPIACLHFRQVLTEGLPQDFYLSPPEALMFFKLLHGALEKTAPASGLWWLEPNFFFKSTRAVTKRQFRWWMSSLKREFVRLIRDNVISEEVFNGIVCRLMDPAPCRFGTTAITNEDDDTADAHQSNEEDEEYESEEEDEEEERDAPKVASPAVHHNGLVGPNIDDASTNITLTRLPNILRSVERRKTYLDPQKLLGVVRSLEGFDLLPVLIFNFSRTEIHAMVAKLVTFLHKQQHDKFYGDEERTKMTKMENKRRRDKYESQLKQLEMNEKMKNVGRKQRLEQGLEGEYDETLGAGLGPPKDVAEEFDEEFSLANRKVLGMRNEDIEEQIQRVAMSSVPSFFVEGLRRGIGAHHEGLNKKYKQAVEVLFRMGYLRVVIATGSLALGINMPARSVAFSGDSLELTPLMFRQMSGRAGRRGFDALGHVIFLDFPFSKMKRLMSSTLSTLSGAFPASPSQVLRVLQLHEVLRLKDSGDFDFLKDDSGYFRTLVEKPKTLPDYLRSVDDGLVRMFTEPLFSICNNEAEAHHLLTKKEERSCAVTEWQDRIRSLVRYHFRFHMELLRRSFLVNEGGDSIGLATLMTYIFETEPGNLFLNRLLLSGRLHQLLKRVESTPAIEEEQDRTLLLVLALLFQRRTLLPSARYHANTAPEARRRSEMFSAKSPFLPPVPHPVLSEISALNDEVFSTVENCIHSSSATRSFRPEDFRLPLSTKQMGNETDSQHVSSRFSTCFGNQVIKYSARSPFMAVTGVGDAFLGIQDIICSTRSDVFIDILMIPHLRLPLGTEKGLAEDDAVLSHDYEAAARNEVLLNSWILDFYTHGKLALLRNNGLGSESWASVKSFIDILAKIKAVLTRILKKSEDPVFECVERLHNRLSQLLKAASS</sequence>
<gene>
    <name evidence="8" type="ORF">VBRA1451_LOCUS16199</name>
    <name evidence="9" type="ORF">VBRA1451_LOCUS16200</name>
</gene>
<dbReference type="InterPro" id="IPR027417">
    <property type="entry name" value="P-loop_NTPase"/>
</dbReference>
<dbReference type="Pfam" id="PF23002">
    <property type="entry name" value="PIN-like_DDX60"/>
    <property type="match status" value="1"/>
</dbReference>
<evidence type="ECO:0000256" key="3">
    <source>
        <dbReference type="ARBA" id="ARBA00022806"/>
    </source>
</evidence>
<dbReference type="SMART" id="SM00490">
    <property type="entry name" value="HELICc"/>
    <property type="match status" value="1"/>
</dbReference>
<feature type="region of interest" description="Disordered" evidence="5">
    <location>
        <begin position="885"/>
        <end position="926"/>
    </location>
</feature>
<keyword evidence="3" id="KW-0347">Helicase</keyword>
<dbReference type="InterPro" id="IPR001650">
    <property type="entry name" value="Helicase_C-like"/>
</dbReference>
<evidence type="ECO:0000256" key="5">
    <source>
        <dbReference type="SAM" id="MobiDB-lite"/>
    </source>
</evidence>
<keyword evidence="1" id="KW-0547">Nucleotide-binding</keyword>
<dbReference type="EMBL" id="HBGB01027771">
    <property type="protein sequence ID" value="CAD9061130.1"/>
    <property type="molecule type" value="Transcribed_RNA"/>
</dbReference>
<name>A0A6U4ECR1_9ALVE</name>
<keyword evidence="2" id="KW-0378">Hydrolase</keyword>
<dbReference type="GO" id="GO:0005737">
    <property type="term" value="C:cytoplasm"/>
    <property type="evidence" value="ECO:0007669"/>
    <property type="project" value="TreeGrafter"/>
</dbReference>
<dbReference type="GO" id="GO:0004386">
    <property type="term" value="F:helicase activity"/>
    <property type="evidence" value="ECO:0007669"/>
    <property type="project" value="UniProtKB-KW"/>
</dbReference>
<evidence type="ECO:0000256" key="1">
    <source>
        <dbReference type="ARBA" id="ARBA00022741"/>
    </source>
</evidence>
<evidence type="ECO:0000313" key="8">
    <source>
        <dbReference type="EMBL" id="CAD9061129.1"/>
    </source>
</evidence>
<dbReference type="PANTHER" id="PTHR44533:SF4">
    <property type="entry name" value="DEAD_H RNA HELICASE, PUTATIVE-RELATED"/>
    <property type="match status" value="1"/>
</dbReference>
<evidence type="ECO:0000259" key="6">
    <source>
        <dbReference type="PROSITE" id="PS51192"/>
    </source>
</evidence>
<dbReference type="SMART" id="SM00487">
    <property type="entry name" value="DEXDc"/>
    <property type="match status" value="1"/>
</dbReference>
<evidence type="ECO:0000256" key="4">
    <source>
        <dbReference type="ARBA" id="ARBA00022840"/>
    </source>
</evidence>
<accession>A0A6U4ECR1</accession>
<dbReference type="InterPro" id="IPR011545">
    <property type="entry name" value="DEAD/DEAH_box_helicase_dom"/>
</dbReference>
<feature type="compositionally biased region" description="Basic and acidic residues" evidence="5">
    <location>
        <begin position="905"/>
        <end position="916"/>
    </location>
</feature>
<dbReference type="InterPro" id="IPR052431">
    <property type="entry name" value="SKI2_subfamily_helicases"/>
</dbReference>
<feature type="region of interest" description="Disordered" evidence="5">
    <location>
        <begin position="691"/>
        <end position="726"/>
    </location>
</feature>
<dbReference type="GO" id="GO:0016787">
    <property type="term" value="F:hydrolase activity"/>
    <property type="evidence" value="ECO:0007669"/>
    <property type="project" value="UniProtKB-KW"/>
</dbReference>
<proteinExistence type="predicted"/>
<protein>
    <submittedName>
        <fullName evidence="9">Uncharacterized protein</fullName>
    </submittedName>
</protein>
<feature type="domain" description="Helicase C-terminal" evidence="7">
    <location>
        <begin position="1491"/>
        <end position="1647"/>
    </location>
</feature>
<feature type="compositionally biased region" description="Basic and acidic residues" evidence="5">
    <location>
        <begin position="691"/>
        <end position="704"/>
    </location>
</feature>
<reference evidence="9" key="1">
    <citation type="submission" date="2021-01" db="EMBL/GenBank/DDBJ databases">
        <authorList>
            <person name="Corre E."/>
            <person name="Pelletier E."/>
            <person name="Niang G."/>
            <person name="Scheremetjew M."/>
            <person name="Finn R."/>
            <person name="Kale V."/>
            <person name="Holt S."/>
            <person name="Cochrane G."/>
            <person name="Meng A."/>
            <person name="Brown T."/>
            <person name="Cohen L."/>
        </authorList>
    </citation>
    <scope>NUCLEOTIDE SEQUENCE</scope>
    <source>
        <strain evidence="9">CCMP3346</strain>
    </source>
</reference>
<dbReference type="PROSITE" id="PS51192">
    <property type="entry name" value="HELICASE_ATP_BIND_1"/>
    <property type="match status" value="1"/>
</dbReference>
<dbReference type="Pfam" id="PF00270">
    <property type="entry name" value="DEAD"/>
    <property type="match status" value="1"/>
</dbReference>
<feature type="region of interest" description="Disordered" evidence="5">
    <location>
        <begin position="1294"/>
        <end position="1346"/>
    </location>
</feature>